<keyword evidence="2" id="KW-0812">Transmembrane</keyword>
<dbReference type="InterPro" id="IPR036249">
    <property type="entry name" value="Thioredoxin-like_sf"/>
</dbReference>
<reference evidence="8" key="1">
    <citation type="submission" date="2022-01" db="UniProtKB">
        <authorList>
            <consortium name="EnsemblMetazoa"/>
        </authorList>
    </citation>
    <scope>IDENTIFICATION</scope>
</reference>
<dbReference type="CTD" id="54495"/>
<keyword evidence="6" id="KW-0732">Signal</keyword>
<protein>
    <recommendedName>
        <fullName evidence="7">Thioredoxin domain-containing protein</fullName>
    </recommendedName>
</protein>
<proteinExistence type="predicted"/>
<dbReference type="Pfam" id="PF13848">
    <property type="entry name" value="Thioredoxin_6"/>
    <property type="match status" value="1"/>
</dbReference>
<keyword evidence="9" id="KW-1185">Reference proteome</keyword>
<evidence type="ECO:0000256" key="6">
    <source>
        <dbReference type="SAM" id="SignalP"/>
    </source>
</evidence>
<evidence type="ECO:0000256" key="2">
    <source>
        <dbReference type="ARBA" id="ARBA00022692"/>
    </source>
</evidence>
<evidence type="ECO:0000256" key="1">
    <source>
        <dbReference type="ARBA" id="ARBA00004389"/>
    </source>
</evidence>
<accession>A0A8I6S5Y6</accession>
<keyword evidence="3" id="KW-1133">Transmembrane helix</keyword>
<feature type="signal peptide" evidence="6">
    <location>
        <begin position="1"/>
        <end position="17"/>
    </location>
</feature>
<dbReference type="EnsemblMetazoa" id="XM_014401958.2">
    <property type="protein sequence ID" value="XP_014257444.1"/>
    <property type="gene ID" value="LOC106671125"/>
</dbReference>
<dbReference type="GeneID" id="106671125"/>
<evidence type="ECO:0000256" key="5">
    <source>
        <dbReference type="ARBA" id="ARBA00045246"/>
    </source>
</evidence>
<dbReference type="InterPro" id="IPR013766">
    <property type="entry name" value="Thioredoxin_domain"/>
</dbReference>
<evidence type="ECO:0000313" key="9">
    <source>
        <dbReference type="Proteomes" id="UP000494040"/>
    </source>
</evidence>
<comment type="subcellular location">
    <subcellularLocation>
        <location evidence="1">Endoplasmic reticulum membrane</location>
        <topology evidence="1">Single-pass membrane protein</topology>
    </subcellularLocation>
</comment>
<comment type="function">
    <text evidence="5">Probable disulfide isomerase, which participates in the folding of proteins containing disulfide bonds. May act as a dithiol oxidase. Acts as a regulator of endoplasmic reticulum-mitochondria contact sites via its ability to regulate redox signals.</text>
</comment>
<dbReference type="InterPro" id="IPR017937">
    <property type="entry name" value="Thioredoxin_CS"/>
</dbReference>
<dbReference type="AlphaFoldDB" id="A0A8I6S5Y6"/>
<organism evidence="8 9">
    <name type="scientific">Cimex lectularius</name>
    <name type="common">Bed bug</name>
    <name type="synonym">Acanthia lectularia</name>
    <dbReference type="NCBI Taxonomy" id="79782"/>
    <lineage>
        <taxon>Eukaryota</taxon>
        <taxon>Metazoa</taxon>
        <taxon>Ecdysozoa</taxon>
        <taxon>Arthropoda</taxon>
        <taxon>Hexapoda</taxon>
        <taxon>Insecta</taxon>
        <taxon>Pterygota</taxon>
        <taxon>Neoptera</taxon>
        <taxon>Paraneoptera</taxon>
        <taxon>Hemiptera</taxon>
        <taxon>Heteroptera</taxon>
        <taxon>Panheteroptera</taxon>
        <taxon>Cimicomorpha</taxon>
        <taxon>Cimicidae</taxon>
        <taxon>Cimex</taxon>
    </lineage>
</organism>
<feature type="domain" description="Thioredoxin" evidence="7">
    <location>
        <begin position="1"/>
        <end position="122"/>
    </location>
</feature>
<dbReference type="PRINTS" id="PR00421">
    <property type="entry name" value="THIOREDOXIN"/>
</dbReference>
<feature type="chain" id="PRO_5035216904" description="Thioredoxin domain-containing protein" evidence="6">
    <location>
        <begin position="18"/>
        <end position="428"/>
    </location>
</feature>
<dbReference type="PROSITE" id="PS00194">
    <property type="entry name" value="THIOREDOXIN_1"/>
    <property type="match status" value="1"/>
</dbReference>
<evidence type="ECO:0000259" key="7">
    <source>
        <dbReference type="PROSITE" id="PS51352"/>
    </source>
</evidence>
<sequence>MYKLLFLVLATIHLCSSSRVLELSDRFLEIKKEGHWLIMFYAPWCAHCKRLEPVWALVAQSLYNTNIRVGKIDCIKYPLISTQFSINGFPTIMFLKGDEKEFVFHGERTKEEIVHFALRLNGPPVQQITRHESIDTLKASHKIFFVYVGKFEGSLWETYYDVAERFQPFSFFYATAPEIARKHVTLKEIPTVFVYKENSHYIFEVDKGMYNDRMNLNVSLSEWVNAERFGTFVKITRGNIHQYRQTNKNLVLAVVAENKLEEVPEEMAIFRDMIKSVIVNHRDQFHRWFQFGWIGSPELANSIAMTELPLPYLIVVNSTTNHHHIPDDEPKVLNVENVKLFLDSIRNESAPCYGGNSLPIRLYRTYFEARASLAEMWKGNPVLTAVLFGLPLGFLSLICYSICCADILDADEEEEEPLLNEFSHEKKE</sequence>
<evidence type="ECO:0000256" key="3">
    <source>
        <dbReference type="ARBA" id="ARBA00022989"/>
    </source>
</evidence>
<dbReference type="PANTHER" id="PTHR46426">
    <property type="entry name" value="PROTEIN DISULFIDE-ISOMERASE TMX3"/>
    <property type="match status" value="1"/>
</dbReference>
<dbReference type="OrthoDB" id="74910at2759"/>
<dbReference type="RefSeq" id="XP_014257444.1">
    <property type="nucleotide sequence ID" value="XM_014401958.2"/>
</dbReference>
<dbReference type="OMA" id="GIEMRNM"/>
<dbReference type="KEGG" id="clec:106671125"/>
<name>A0A8I6S5Y6_CIMLE</name>
<dbReference type="InterPro" id="IPR052250">
    <property type="entry name" value="PDI_TMX3"/>
</dbReference>
<dbReference type="Gene3D" id="3.40.30.10">
    <property type="entry name" value="Glutaredoxin"/>
    <property type="match status" value="2"/>
</dbReference>
<dbReference type="Pfam" id="PF00085">
    <property type="entry name" value="Thioredoxin"/>
    <property type="match status" value="1"/>
</dbReference>
<dbReference type="SUPFAM" id="SSF52833">
    <property type="entry name" value="Thioredoxin-like"/>
    <property type="match status" value="1"/>
</dbReference>
<dbReference type="PROSITE" id="PS51352">
    <property type="entry name" value="THIOREDOXIN_2"/>
    <property type="match status" value="1"/>
</dbReference>
<dbReference type="PANTHER" id="PTHR46426:SF1">
    <property type="entry name" value="PROTEIN DISULFIDE-ISOMERASE TMX3"/>
    <property type="match status" value="1"/>
</dbReference>
<dbReference type="GO" id="GO:0005789">
    <property type="term" value="C:endoplasmic reticulum membrane"/>
    <property type="evidence" value="ECO:0007669"/>
    <property type="project" value="UniProtKB-SubCell"/>
</dbReference>
<keyword evidence="4" id="KW-0472">Membrane</keyword>
<evidence type="ECO:0000256" key="4">
    <source>
        <dbReference type="ARBA" id="ARBA00023136"/>
    </source>
</evidence>
<dbReference type="Proteomes" id="UP000494040">
    <property type="component" value="Unassembled WGS sequence"/>
</dbReference>
<evidence type="ECO:0000313" key="8">
    <source>
        <dbReference type="EnsemblMetazoa" id="XP_014257444.1"/>
    </source>
</evidence>